<name>A0A9U8EA39_BIOGL</name>
<reference evidence="3 4" key="1">
    <citation type="submission" date="2025-04" db="UniProtKB">
        <authorList>
            <consortium name="RefSeq"/>
        </authorList>
    </citation>
    <scope>IDENTIFICATION</scope>
</reference>
<evidence type="ECO:0000256" key="1">
    <source>
        <dbReference type="SAM" id="Phobius"/>
    </source>
</evidence>
<evidence type="ECO:0000313" key="2">
    <source>
        <dbReference type="Proteomes" id="UP001165740"/>
    </source>
</evidence>
<accession>A0A9U8EA39</accession>
<dbReference type="RefSeq" id="XP_013078385.2">
    <property type="nucleotide sequence ID" value="XM_013222931.2"/>
</dbReference>
<dbReference type="Proteomes" id="UP001165740">
    <property type="component" value="Chromosome 5"/>
</dbReference>
<proteinExistence type="predicted"/>
<organism evidence="2 4">
    <name type="scientific">Biomphalaria glabrata</name>
    <name type="common">Bloodfluke planorb</name>
    <name type="synonym">Freshwater snail</name>
    <dbReference type="NCBI Taxonomy" id="6526"/>
    <lineage>
        <taxon>Eukaryota</taxon>
        <taxon>Metazoa</taxon>
        <taxon>Spiralia</taxon>
        <taxon>Lophotrochozoa</taxon>
        <taxon>Mollusca</taxon>
        <taxon>Gastropoda</taxon>
        <taxon>Heterobranchia</taxon>
        <taxon>Euthyneura</taxon>
        <taxon>Panpulmonata</taxon>
        <taxon>Hygrophila</taxon>
        <taxon>Lymnaeoidea</taxon>
        <taxon>Planorbidae</taxon>
        <taxon>Biomphalaria</taxon>
    </lineage>
</organism>
<dbReference type="RefSeq" id="XP_013078384.2">
    <property type="nucleotide sequence ID" value="XM_013222930.2"/>
</dbReference>
<keyword evidence="1" id="KW-0812">Transmembrane</keyword>
<evidence type="ECO:0000313" key="4">
    <source>
        <dbReference type="RefSeq" id="XP_013078385.2"/>
    </source>
</evidence>
<dbReference type="KEGG" id="bgt:106064377"/>
<keyword evidence="1" id="KW-0472">Membrane</keyword>
<evidence type="ECO:0000313" key="3">
    <source>
        <dbReference type="RefSeq" id="XP_013078384.2"/>
    </source>
</evidence>
<feature type="transmembrane region" description="Helical" evidence="1">
    <location>
        <begin position="75"/>
        <end position="96"/>
    </location>
</feature>
<protein>
    <submittedName>
        <fullName evidence="3 4">Uncharacterized protein LOC106064377</fullName>
    </submittedName>
</protein>
<dbReference type="OrthoDB" id="10340182at2759"/>
<dbReference type="GeneID" id="106064377"/>
<dbReference type="AlphaFoldDB" id="A0A9U8EA39"/>
<gene>
    <name evidence="3 4" type="primary">LOC106064377</name>
</gene>
<keyword evidence="1" id="KW-1133">Transmembrane helix</keyword>
<sequence>MLIYLTPPYCYAVTVVYTTNHIICQGQDDQNTARWPSRSLAHTNETNANSSLLGIRGSVQYHDQSNNISPSNAGYVALLVLVTLVMSVTLLFIFYLSTTIQSDTNRDGDSRLSTVRSPTLLNYKLRALKRKQSLEEELAPVLQLKKDDIIVPLAEPRTNQSSEL</sequence>
<keyword evidence="2" id="KW-1185">Reference proteome</keyword>